<proteinExistence type="predicted"/>
<reference evidence="3" key="1">
    <citation type="journal article" date="2015" name="MBio">
        <title>Genome-Resolved Metagenomic Analysis Reveals Roles for Candidate Phyla and Other Microbial Community Members in Biogeochemical Transformations in Oil Reservoirs.</title>
        <authorList>
            <person name="Hu P."/>
            <person name="Tom L."/>
            <person name="Singh A."/>
            <person name="Thomas B.C."/>
            <person name="Baker B.J."/>
            <person name="Piceno Y.M."/>
            <person name="Andersen G.L."/>
            <person name="Banfield J.F."/>
        </authorList>
    </citation>
    <scope>NUCLEOTIDE SEQUENCE [LARGE SCALE GENOMIC DNA]</scope>
</reference>
<gene>
    <name evidence="2" type="ORF">XE03_1481</name>
</gene>
<protein>
    <submittedName>
        <fullName evidence="2">Uncharacterized protein</fullName>
    </submittedName>
</protein>
<comment type="caution">
    <text evidence="2">The sequence shown here is derived from an EMBL/GenBank/DDBJ whole genome shotgun (WGS) entry which is preliminary data.</text>
</comment>
<keyword evidence="1" id="KW-1133">Transmembrane helix</keyword>
<dbReference type="AlphaFoldDB" id="A0A101I0N1"/>
<keyword evidence="1" id="KW-0812">Transmembrane</keyword>
<name>A0A101I0N1_UNCT6</name>
<evidence type="ECO:0000313" key="2">
    <source>
        <dbReference type="EMBL" id="KUK86465.1"/>
    </source>
</evidence>
<feature type="transmembrane region" description="Helical" evidence="1">
    <location>
        <begin position="22"/>
        <end position="41"/>
    </location>
</feature>
<keyword evidence="1" id="KW-0472">Membrane</keyword>
<sequence length="434" mass="51150">MNNKFYNSCYLGGVLVANLKKVVFFLVVYILLGSLYLNIFAQDSKIYIENKPIDFISTNEDITYKEWLEKYINKREAKHTEDHFPKLKIIIGDIKGNFIEYDPVSGRRETSLFFNRIKNIRNQGDLKGIFIDNGKIYAVVEKRKIDFHNFPEDIYIILRGIYQSEDFCIWQTIDPPPNQADWDKYGIVYYGGDVEDTHVGMVMFEADRVMKCLSMGYDNRTGKKITEVRGLKTEWDYYKPDDLREGEVEWHRFWYTTQNTIVQYDPQEKAVLLKDLPLTIETERMEMINDKLESTFDPDYNSSSYKWTQFFQTNLDYLSTYYPVLYEIQELARWTALFTALYETGFVVDEIEIDYLNFPYTKTPLKTPVINVVQETTSKNVSESYIETFIHQTILTGGVGLEQVILQKSDLSDFKNEWLNKYKVGEQLVECIME</sequence>
<organism evidence="2 3">
    <name type="scientific">candidate division TA06 bacterium 34_109</name>
    <dbReference type="NCBI Taxonomy" id="1635277"/>
    <lineage>
        <taxon>Bacteria</taxon>
        <taxon>Bacteria division TA06</taxon>
    </lineage>
</organism>
<evidence type="ECO:0000256" key="1">
    <source>
        <dbReference type="SAM" id="Phobius"/>
    </source>
</evidence>
<accession>A0A101I0N1</accession>
<evidence type="ECO:0000313" key="3">
    <source>
        <dbReference type="Proteomes" id="UP000053467"/>
    </source>
</evidence>
<dbReference type="EMBL" id="LGGX01000018">
    <property type="protein sequence ID" value="KUK86465.1"/>
    <property type="molecule type" value="Genomic_DNA"/>
</dbReference>
<dbReference type="Proteomes" id="UP000053467">
    <property type="component" value="Unassembled WGS sequence"/>
</dbReference>